<proteinExistence type="inferred from homology"/>
<name>A0ABS5IF83_9PROT</name>
<dbReference type="Gene3D" id="1.25.20.10">
    <property type="entry name" value="Bacterial muramidases"/>
    <property type="match status" value="1"/>
</dbReference>
<dbReference type="Gene3D" id="1.10.530.10">
    <property type="match status" value="1"/>
</dbReference>
<evidence type="ECO:0000256" key="4">
    <source>
        <dbReference type="SAM" id="SignalP"/>
    </source>
</evidence>
<feature type="signal peptide" evidence="4">
    <location>
        <begin position="1"/>
        <end position="22"/>
    </location>
</feature>
<comment type="similarity">
    <text evidence="1">Belongs to the transglycosylase Slt family.</text>
</comment>
<keyword evidence="7" id="KW-1185">Reference proteome</keyword>
<evidence type="ECO:0000256" key="3">
    <source>
        <dbReference type="ARBA" id="ARBA00022729"/>
    </source>
</evidence>
<dbReference type="InterPro" id="IPR023346">
    <property type="entry name" value="Lysozyme-like_dom_sf"/>
</dbReference>
<dbReference type="SUPFAM" id="SSF48435">
    <property type="entry name" value="Bacterial muramidases"/>
    <property type="match status" value="1"/>
</dbReference>
<dbReference type="PANTHER" id="PTHR37423">
    <property type="entry name" value="SOLUBLE LYTIC MUREIN TRANSGLYCOSYLASE-RELATED"/>
    <property type="match status" value="1"/>
</dbReference>
<sequence>MRHRLLPVLTAVILSVSAPAIAGEKIAQADLADSSAAEGTRTAAVMPGIGREARIAPLPRPLSTEDAAVYSRIFKMQAGGQWAAADRELGKVRDSVLKGHILAQRYLQSGYRPKYQELRAWMAENADLPQSEAIYKLATAKGMKGFGAIKPPVKGALKGTGIDTSDDGANWEGTSFNSESGSPRIKALKTKFRQLLRQDKGSAALALLTGSEAGILDRMDVDEMKTLMASDHFASGRDAEAAVWAAQAAERSGAELPSAHWIAGLAQWRLGKPELARRHFEAVANADTQSSWMVSAGAFWAARANLVSRRPEVVNHWLEIAATYPRTFYGMLARQTLGYETLFSWESPPFTEADADMLMRAGGTRRALALLQAGETELAEDELRKNYPRATKALRQSMMVLAHVAEMPGLAVRLGGMAPGLLNDAAAFPLPDWTPKGGWQVDKALVFAFVRQESSFNPNARSGAGASGLMQLMPATAAAIGGRAARDSLHVPETNLALGQKYLSKLMAEDPVNGNLLLLAAAYNAGPGKLGQWLSTIKYNDDPLLLIEALPSRETRGFVERVMTNFWIYRSRMGQTSPSLDAVAAGVWPVYEGMDLVTKRKGAKS</sequence>
<dbReference type="Pfam" id="PF01464">
    <property type="entry name" value="SLT"/>
    <property type="match status" value="1"/>
</dbReference>
<dbReference type="SUPFAM" id="SSF53955">
    <property type="entry name" value="Lysozyme-like"/>
    <property type="match status" value="1"/>
</dbReference>
<evidence type="ECO:0000256" key="2">
    <source>
        <dbReference type="ARBA" id="ARBA00009387"/>
    </source>
</evidence>
<evidence type="ECO:0000259" key="5">
    <source>
        <dbReference type="Pfam" id="PF01464"/>
    </source>
</evidence>
<organism evidence="6 7">
    <name type="scientific">Magnetospirillum sulfuroxidans</name>
    <dbReference type="NCBI Taxonomy" id="611300"/>
    <lineage>
        <taxon>Bacteria</taxon>
        <taxon>Pseudomonadati</taxon>
        <taxon>Pseudomonadota</taxon>
        <taxon>Alphaproteobacteria</taxon>
        <taxon>Rhodospirillales</taxon>
        <taxon>Rhodospirillaceae</taxon>
        <taxon>Magnetospirillum</taxon>
    </lineage>
</organism>
<gene>
    <name evidence="6" type="ORF">KEC16_15250</name>
</gene>
<keyword evidence="3 4" id="KW-0732">Signal</keyword>
<feature type="chain" id="PRO_5047369105" evidence="4">
    <location>
        <begin position="23"/>
        <end position="605"/>
    </location>
</feature>
<dbReference type="Proteomes" id="UP000680714">
    <property type="component" value="Unassembled WGS sequence"/>
</dbReference>
<dbReference type="PANTHER" id="PTHR37423:SF2">
    <property type="entry name" value="MEMBRANE-BOUND LYTIC MUREIN TRANSGLYCOSYLASE C"/>
    <property type="match status" value="1"/>
</dbReference>
<accession>A0ABS5IF83</accession>
<comment type="similarity">
    <text evidence="2">Belongs to the virb1 family.</text>
</comment>
<dbReference type="EMBL" id="JAGTUF010000017">
    <property type="protein sequence ID" value="MBR9973079.1"/>
    <property type="molecule type" value="Genomic_DNA"/>
</dbReference>
<evidence type="ECO:0000313" key="6">
    <source>
        <dbReference type="EMBL" id="MBR9973079.1"/>
    </source>
</evidence>
<evidence type="ECO:0000313" key="7">
    <source>
        <dbReference type="Proteomes" id="UP000680714"/>
    </source>
</evidence>
<dbReference type="InterPro" id="IPR008258">
    <property type="entry name" value="Transglycosylase_SLT_dom_1"/>
</dbReference>
<protein>
    <submittedName>
        <fullName evidence="6">Transglycosylase SLT domain-containing protein</fullName>
    </submittedName>
</protein>
<feature type="domain" description="Transglycosylase SLT" evidence="5">
    <location>
        <begin position="439"/>
        <end position="536"/>
    </location>
</feature>
<reference evidence="6 7" key="1">
    <citation type="submission" date="2021-04" db="EMBL/GenBank/DDBJ databases">
        <title>Magnetospirillum sulfuroxidans sp. nov., a facultative chemolithoautotrophic sulfur-oxidizing alphaproteobacterium isolated from freshwater sediment and proposals for Paramagetospirillum gen. nov., and Magnetospirillaceae fam. nov.</title>
        <authorList>
            <person name="Koziaeva V."/>
            <person name="Geelhoed J.S."/>
            <person name="Sorokin D.Y."/>
            <person name="Grouzdev D.S."/>
        </authorList>
    </citation>
    <scope>NUCLEOTIDE SEQUENCE [LARGE SCALE GENOMIC DNA]</scope>
    <source>
        <strain evidence="6 7">J10</strain>
    </source>
</reference>
<dbReference type="InterPro" id="IPR008939">
    <property type="entry name" value="Lytic_TGlycosylase_superhlx_U"/>
</dbReference>
<comment type="caution">
    <text evidence="6">The sequence shown here is derived from an EMBL/GenBank/DDBJ whole genome shotgun (WGS) entry which is preliminary data.</text>
</comment>
<evidence type="ECO:0000256" key="1">
    <source>
        <dbReference type="ARBA" id="ARBA00007734"/>
    </source>
</evidence>